<reference evidence="3" key="1">
    <citation type="journal article" date="2019" name="Int. J. Syst. Evol. Microbiol.">
        <title>The Global Catalogue of Microorganisms (GCM) 10K type strain sequencing project: providing services to taxonomists for standard genome sequencing and annotation.</title>
        <authorList>
            <consortium name="The Broad Institute Genomics Platform"/>
            <consortium name="The Broad Institute Genome Sequencing Center for Infectious Disease"/>
            <person name="Wu L."/>
            <person name="Ma J."/>
        </authorList>
    </citation>
    <scope>NUCLEOTIDE SEQUENCE [LARGE SCALE GENOMIC DNA]</scope>
    <source>
        <strain evidence="3">JCM 4565</strain>
    </source>
</reference>
<protein>
    <submittedName>
        <fullName evidence="2">Uncharacterized protein</fullName>
    </submittedName>
</protein>
<dbReference type="Proteomes" id="UP001500063">
    <property type="component" value="Unassembled WGS sequence"/>
</dbReference>
<keyword evidence="3" id="KW-1185">Reference proteome</keyword>
<feature type="region of interest" description="Disordered" evidence="1">
    <location>
        <begin position="23"/>
        <end position="60"/>
    </location>
</feature>
<evidence type="ECO:0000313" key="2">
    <source>
        <dbReference type="EMBL" id="GAA0345817.1"/>
    </source>
</evidence>
<name>A0ABP3GL06_9ACTN</name>
<accession>A0ABP3GL06</accession>
<sequence>MLHTPFYEELFDAVLRPGHRLTVKSEPDLTDPRDDRWITSRPGDPAYQDDRRGSGWWPAP</sequence>
<evidence type="ECO:0000256" key="1">
    <source>
        <dbReference type="SAM" id="MobiDB-lite"/>
    </source>
</evidence>
<feature type="compositionally biased region" description="Basic and acidic residues" evidence="1">
    <location>
        <begin position="23"/>
        <end position="38"/>
    </location>
</feature>
<proteinExistence type="predicted"/>
<organism evidence="2 3">
    <name type="scientific">Streptomyces blastmyceticus</name>
    <dbReference type="NCBI Taxonomy" id="68180"/>
    <lineage>
        <taxon>Bacteria</taxon>
        <taxon>Bacillati</taxon>
        <taxon>Actinomycetota</taxon>
        <taxon>Actinomycetes</taxon>
        <taxon>Kitasatosporales</taxon>
        <taxon>Streptomycetaceae</taxon>
        <taxon>Streptomyces</taxon>
    </lineage>
</organism>
<dbReference type="EMBL" id="BAAABW010000013">
    <property type="protein sequence ID" value="GAA0345817.1"/>
    <property type="molecule type" value="Genomic_DNA"/>
</dbReference>
<evidence type="ECO:0000313" key="3">
    <source>
        <dbReference type="Proteomes" id="UP001500063"/>
    </source>
</evidence>
<gene>
    <name evidence="2" type="ORF">GCM10010319_22720</name>
</gene>
<comment type="caution">
    <text evidence="2">The sequence shown here is derived from an EMBL/GenBank/DDBJ whole genome shotgun (WGS) entry which is preliminary data.</text>
</comment>